<dbReference type="GO" id="GO:0009090">
    <property type="term" value="P:homoserine biosynthetic process"/>
    <property type="evidence" value="ECO:0007669"/>
    <property type="project" value="TreeGrafter"/>
</dbReference>
<comment type="caution">
    <text evidence="9">The sequence shown here is derived from an EMBL/GenBank/DDBJ whole genome shotgun (WGS) entry which is preliminary data.</text>
</comment>
<dbReference type="CDD" id="cd04910">
    <property type="entry name" value="ACT_AK-Ectoine_1"/>
    <property type="match status" value="1"/>
</dbReference>
<evidence type="ECO:0000256" key="6">
    <source>
        <dbReference type="ARBA" id="ARBA00022840"/>
    </source>
</evidence>
<dbReference type="Proteomes" id="UP001301140">
    <property type="component" value="Unassembled WGS sequence"/>
</dbReference>
<keyword evidence="10" id="KW-1185">Reference proteome</keyword>
<keyword evidence="5 9" id="KW-0418">Kinase</keyword>
<dbReference type="Pfam" id="PF00696">
    <property type="entry name" value="AA_kinase"/>
    <property type="match status" value="1"/>
</dbReference>
<evidence type="ECO:0000259" key="8">
    <source>
        <dbReference type="Pfam" id="PF00696"/>
    </source>
</evidence>
<dbReference type="EMBL" id="JARGEQ010000016">
    <property type="protein sequence ID" value="MDF1585280.1"/>
    <property type="molecule type" value="Genomic_DNA"/>
</dbReference>
<comment type="similarity">
    <text evidence="1">Belongs to the aspartokinase family.</text>
</comment>
<evidence type="ECO:0000256" key="3">
    <source>
        <dbReference type="ARBA" id="ARBA00022679"/>
    </source>
</evidence>
<dbReference type="RefSeq" id="WP_327787695.1">
    <property type="nucleotide sequence ID" value="NZ_JARGEQ010000016.1"/>
</dbReference>
<dbReference type="NCBIfam" id="NF006614">
    <property type="entry name" value="PRK09181.1"/>
    <property type="match status" value="1"/>
</dbReference>
<accession>A0AAP3UXX4</accession>
<dbReference type="PANTHER" id="PTHR21499">
    <property type="entry name" value="ASPARTATE KINASE"/>
    <property type="match status" value="1"/>
</dbReference>
<dbReference type="SUPFAM" id="SSF53633">
    <property type="entry name" value="Carbamate kinase-like"/>
    <property type="match status" value="1"/>
</dbReference>
<name>A0AAP3UXX4_9PROT</name>
<dbReference type="GO" id="GO:0009089">
    <property type="term" value="P:lysine biosynthetic process via diaminopimelate"/>
    <property type="evidence" value="ECO:0007669"/>
    <property type="project" value="TreeGrafter"/>
</dbReference>
<gene>
    <name evidence="9" type="ORF">PZ740_02650</name>
</gene>
<dbReference type="PANTHER" id="PTHR21499:SF3">
    <property type="entry name" value="ASPARTOKINASE"/>
    <property type="match status" value="1"/>
</dbReference>
<protein>
    <recommendedName>
        <fullName evidence="2">aspartate kinase</fullName>
        <ecNumber evidence="2">2.7.2.4</ecNumber>
    </recommendedName>
</protein>
<reference evidence="9 10" key="1">
    <citation type="submission" date="2023-03" db="EMBL/GenBank/DDBJ databases">
        <title>YIM 152171 draft genome.</title>
        <authorList>
            <person name="Yang Z."/>
        </authorList>
    </citation>
    <scope>NUCLEOTIDE SEQUENCE [LARGE SCALE GENOMIC DNA]</scope>
    <source>
        <strain evidence="9 10">YIM 152171</strain>
    </source>
</reference>
<evidence type="ECO:0000256" key="1">
    <source>
        <dbReference type="ARBA" id="ARBA00010122"/>
    </source>
</evidence>
<evidence type="ECO:0000313" key="10">
    <source>
        <dbReference type="Proteomes" id="UP001301140"/>
    </source>
</evidence>
<dbReference type="GO" id="GO:0004072">
    <property type="term" value="F:aspartate kinase activity"/>
    <property type="evidence" value="ECO:0007669"/>
    <property type="project" value="UniProtKB-EC"/>
</dbReference>
<dbReference type="SUPFAM" id="SSF55021">
    <property type="entry name" value="ACT-like"/>
    <property type="match status" value="1"/>
</dbReference>
<dbReference type="AlphaFoldDB" id="A0AAP3UXX4"/>
<dbReference type="InterPro" id="IPR045865">
    <property type="entry name" value="ACT-like_dom_sf"/>
</dbReference>
<sequence>MAGHTVEKIGGTSMLQTEALLENVLLAGREGAALYNRVFVVSAYAGITNKLLEHKKTGEAGVYALFADAGPEEAWNAALDGVARAMRELNARVLPDSADRNEADAFVEERILGVRNCLVDLHRLCSYGHFRLEEHLLTVREMISALGEAHSAFNTTLLLRRRGVNALLVDLTGWRDESQPRLDERIGNAFKDIDLATTLPIVSGYAQCREALMGTYDRGYTEVTFSRVAVLTRAREAIIHKEHHLCSADPRIVGIDKVQVIGRTNYDVADQLSNMGMEAIHPRAAKGLRQAGIPLRVKNTFRPDEEGTLIVGTRGPAEPGVEIVTGLKGVFAFEFFEQDMVGVKGYDAAILDALKRHRVRIVAKTSNANTITHFLEGSLKSIRRVEHDLTERYPSAAIATRKVAIVSAIGRNLRIQHLTMRALGALAEAGIEPLAFHELMRKVDLQFVLDEADFERAIGTLHAALVEQHRELPAEGLVRAA</sequence>
<comment type="catalytic activity">
    <reaction evidence="7">
        <text>L-aspartate + ATP = 4-phospho-L-aspartate + ADP</text>
        <dbReference type="Rhea" id="RHEA:23776"/>
        <dbReference type="ChEBI" id="CHEBI:29991"/>
        <dbReference type="ChEBI" id="CHEBI:30616"/>
        <dbReference type="ChEBI" id="CHEBI:57535"/>
        <dbReference type="ChEBI" id="CHEBI:456216"/>
        <dbReference type="EC" id="2.7.2.4"/>
    </reaction>
</comment>
<keyword evidence="3 9" id="KW-0808">Transferase</keyword>
<dbReference type="InterPro" id="IPR001048">
    <property type="entry name" value="Asp/Glu/Uridylate_kinase"/>
</dbReference>
<dbReference type="InterPro" id="IPR036393">
    <property type="entry name" value="AceGlu_kinase-like_sf"/>
</dbReference>
<evidence type="ECO:0000256" key="7">
    <source>
        <dbReference type="ARBA" id="ARBA00047872"/>
    </source>
</evidence>
<evidence type="ECO:0000256" key="4">
    <source>
        <dbReference type="ARBA" id="ARBA00022741"/>
    </source>
</evidence>
<evidence type="ECO:0000256" key="5">
    <source>
        <dbReference type="ARBA" id="ARBA00022777"/>
    </source>
</evidence>
<evidence type="ECO:0000313" key="9">
    <source>
        <dbReference type="EMBL" id="MDF1585280.1"/>
    </source>
</evidence>
<dbReference type="Gene3D" id="3.40.1160.10">
    <property type="entry name" value="Acetylglutamate kinase-like"/>
    <property type="match status" value="1"/>
</dbReference>
<keyword evidence="6" id="KW-0067">ATP-binding</keyword>
<dbReference type="Gene3D" id="3.30.2130.10">
    <property type="entry name" value="VC0802-like"/>
    <property type="match status" value="1"/>
</dbReference>
<feature type="domain" description="Aspartate/glutamate/uridylate kinase" evidence="8">
    <location>
        <begin position="5"/>
        <end position="299"/>
    </location>
</feature>
<dbReference type="GO" id="GO:0005524">
    <property type="term" value="F:ATP binding"/>
    <property type="evidence" value="ECO:0007669"/>
    <property type="project" value="UniProtKB-KW"/>
</dbReference>
<keyword evidence="4" id="KW-0547">Nucleotide-binding</keyword>
<organism evidence="9 10">
    <name type="scientific">Marinimicrococcus flavescens</name>
    <dbReference type="NCBI Taxonomy" id="3031815"/>
    <lineage>
        <taxon>Bacteria</taxon>
        <taxon>Pseudomonadati</taxon>
        <taxon>Pseudomonadota</taxon>
        <taxon>Alphaproteobacteria</taxon>
        <taxon>Geminicoccales</taxon>
        <taxon>Geminicoccaceae</taxon>
        <taxon>Marinimicrococcus</taxon>
    </lineage>
</organism>
<dbReference type="EC" id="2.7.2.4" evidence="2"/>
<proteinExistence type="inferred from homology"/>
<evidence type="ECO:0000256" key="2">
    <source>
        <dbReference type="ARBA" id="ARBA00013059"/>
    </source>
</evidence>
<dbReference type="GO" id="GO:0005829">
    <property type="term" value="C:cytosol"/>
    <property type="evidence" value="ECO:0007669"/>
    <property type="project" value="TreeGrafter"/>
</dbReference>